<feature type="compositionally biased region" description="Basic residues" evidence="1">
    <location>
        <begin position="10"/>
        <end position="24"/>
    </location>
</feature>
<dbReference type="RefSeq" id="WP_139176597.1">
    <property type="nucleotide sequence ID" value="NZ_FNPX01000008.1"/>
</dbReference>
<evidence type="ECO:0000256" key="2">
    <source>
        <dbReference type="SAM" id="Phobius"/>
    </source>
</evidence>
<feature type="transmembrane region" description="Helical" evidence="2">
    <location>
        <begin position="54"/>
        <end position="75"/>
    </location>
</feature>
<dbReference type="AlphaFoldDB" id="A0A1H3RAN8"/>
<keyword evidence="2" id="KW-1133">Transmembrane helix</keyword>
<dbReference type="EMBL" id="FNPX01000008">
    <property type="protein sequence ID" value="SDZ22892.1"/>
    <property type="molecule type" value="Genomic_DNA"/>
</dbReference>
<evidence type="ECO:0000313" key="4">
    <source>
        <dbReference type="Proteomes" id="UP000198914"/>
    </source>
</evidence>
<feature type="transmembrane region" description="Helical" evidence="2">
    <location>
        <begin position="29"/>
        <end position="48"/>
    </location>
</feature>
<feature type="region of interest" description="Disordered" evidence="1">
    <location>
        <begin position="1"/>
        <end position="24"/>
    </location>
</feature>
<keyword evidence="2" id="KW-0472">Membrane</keyword>
<keyword evidence="2" id="KW-0812">Transmembrane</keyword>
<evidence type="ECO:0000313" key="3">
    <source>
        <dbReference type="EMBL" id="SDZ22892.1"/>
    </source>
</evidence>
<protein>
    <submittedName>
        <fullName evidence="3">Uncharacterized protein</fullName>
    </submittedName>
</protein>
<keyword evidence="4" id="KW-1185">Reference proteome</keyword>
<sequence length="76" mass="8011">MNTLLAKQKVSAKPRRATPIPRRSKRSGMAAAIVAAPLSFCITLILVLTGNLSLIWALPVYSVMGAGILALLLALP</sequence>
<evidence type="ECO:0000256" key="1">
    <source>
        <dbReference type="SAM" id="MobiDB-lite"/>
    </source>
</evidence>
<gene>
    <name evidence="3" type="ORF">SAMN05444004_10842</name>
</gene>
<accession>A0A1H3RAN8</accession>
<name>A0A1H3RAN8_9RHOB</name>
<reference evidence="4" key="1">
    <citation type="submission" date="2016-10" db="EMBL/GenBank/DDBJ databases">
        <authorList>
            <person name="Varghese N."/>
            <person name="Submissions S."/>
        </authorList>
    </citation>
    <scope>NUCLEOTIDE SEQUENCE [LARGE SCALE GENOMIC DNA]</scope>
    <source>
        <strain evidence="4">DSM 100420</strain>
    </source>
</reference>
<dbReference type="Proteomes" id="UP000198914">
    <property type="component" value="Unassembled WGS sequence"/>
</dbReference>
<organism evidence="3 4">
    <name type="scientific">Jannaschia faecimaris</name>
    <dbReference type="NCBI Taxonomy" id="1244108"/>
    <lineage>
        <taxon>Bacteria</taxon>
        <taxon>Pseudomonadati</taxon>
        <taxon>Pseudomonadota</taxon>
        <taxon>Alphaproteobacteria</taxon>
        <taxon>Rhodobacterales</taxon>
        <taxon>Roseobacteraceae</taxon>
        <taxon>Jannaschia</taxon>
    </lineage>
</organism>
<proteinExistence type="predicted"/>